<accession>A0ABR0LSD4</accession>
<reference evidence="2 3" key="1">
    <citation type="submission" date="2023-08" db="EMBL/GenBank/DDBJ databases">
        <title>Black Yeasts Isolated from many extreme environments.</title>
        <authorList>
            <person name="Coleine C."/>
            <person name="Stajich J.E."/>
            <person name="Selbmann L."/>
        </authorList>
    </citation>
    <scope>NUCLEOTIDE SEQUENCE [LARGE SCALE GENOMIC DNA]</scope>
    <source>
        <strain evidence="2 3">CCFEE 536</strain>
    </source>
</reference>
<keyword evidence="3" id="KW-1185">Reference proteome</keyword>
<sequence length="102" mass="10701">RAQDHTYPGTADHADARVWRGDVRETSRADASSGATGSPTEGGRAVGEQVQASGWRAGVGCRRCCAVLVDEEKRRCVVGVCDGRSIPGRLDPSGVVCSDCLL</sequence>
<organism evidence="2 3">
    <name type="scientific">Cryomyces antarcticus</name>
    <dbReference type="NCBI Taxonomy" id="329879"/>
    <lineage>
        <taxon>Eukaryota</taxon>
        <taxon>Fungi</taxon>
        <taxon>Dikarya</taxon>
        <taxon>Ascomycota</taxon>
        <taxon>Pezizomycotina</taxon>
        <taxon>Dothideomycetes</taxon>
        <taxon>Dothideomycetes incertae sedis</taxon>
        <taxon>Cryomyces</taxon>
    </lineage>
</organism>
<proteinExistence type="predicted"/>
<name>A0ABR0LSD4_9PEZI</name>
<feature type="compositionally biased region" description="Basic and acidic residues" evidence="1">
    <location>
        <begin position="12"/>
        <end position="28"/>
    </location>
</feature>
<feature type="region of interest" description="Disordered" evidence="1">
    <location>
        <begin position="1"/>
        <end position="49"/>
    </location>
</feature>
<protein>
    <submittedName>
        <fullName evidence="2">Uncharacterized protein</fullName>
    </submittedName>
</protein>
<feature type="non-terminal residue" evidence="2">
    <location>
        <position position="102"/>
    </location>
</feature>
<feature type="non-terminal residue" evidence="2">
    <location>
        <position position="1"/>
    </location>
</feature>
<evidence type="ECO:0000313" key="3">
    <source>
        <dbReference type="Proteomes" id="UP001357485"/>
    </source>
</evidence>
<dbReference type="EMBL" id="JAVRRA010011743">
    <property type="protein sequence ID" value="KAK5239864.1"/>
    <property type="molecule type" value="Genomic_DNA"/>
</dbReference>
<evidence type="ECO:0000313" key="2">
    <source>
        <dbReference type="EMBL" id="KAK5239864.1"/>
    </source>
</evidence>
<evidence type="ECO:0000256" key="1">
    <source>
        <dbReference type="SAM" id="MobiDB-lite"/>
    </source>
</evidence>
<feature type="compositionally biased region" description="Polar residues" evidence="1">
    <location>
        <begin position="29"/>
        <end position="39"/>
    </location>
</feature>
<dbReference type="Proteomes" id="UP001357485">
    <property type="component" value="Unassembled WGS sequence"/>
</dbReference>
<comment type="caution">
    <text evidence="2">The sequence shown here is derived from an EMBL/GenBank/DDBJ whole genome shotgun (WGS) entry which is preliminary data.</text>
</comment>
<gene>
    <name evidence="2" type="ORF">LTR16_011422</name>
</gene>